<keyword evidence="6 11" id="KW-0067">ATP-binding</keyword>
<feature type="short sequence motif" description="Q motif" evidence="10">
    <location>
        <begin position="10"/>
        <end position="38"/>
    </location>
</feature>
<dbReference type="EC" id="3.6.4.13" evidence="1"/>
<evidence type="ECO:0000256" key="6">
    <source>
        <dbReference type="ARBA" id="ARBA00022840"/>
    </source>
</evidence>
<gene>
    <name evidence="16" type="ORF">A2527_12580</name>
</gene>
<sequence>MGPNLRKNLSTFKDLGLFPEILKNLEQAGYQTPTPIQSQAIPQLLQKKDLLGIAQTGTGKTAAFSLPILHHFASEPLKVGPGKARALILAPTRELVTQIAQNLEAYSVNLGFKMAVIYGGVNQNPQIRSMLRGADLLVATPGRLMDLMNQGQVNLSQVEVFVLDEADRMLDMGFINDIRKIERTLPKKRQTMLFSATMPKSIASLAASLLNNPVRVEVNPESTTVDRINQQLVRVDKKEKPNLLRSILEESGAARVLVFSRTKYGADRVARDLQKHQISSAAIHGNKTQAAREKSLNHFKEGRIQVLVATDIAARGIDVDSVSHVINYDLPQDPESYVHRIGRTARAGREGIAISFCDQTEHDQLEAIEKLIKKKLPLHAVYSSPVPDEMIKKANLVTPAFRPARHERPAPQTAKKPAAEPAVVHPSEMRPGRRLKKTTATTLAHRGTRHH</sequence>
<dbReference type="STRING" id="1817772.A2527_12580"/>
<reference evidence="16 17" key="1">
    <citation type="journal article" date="2016" name="Nat. Commun.">
        <title>Thousands of microbial genomes shed light on interconnected biogeochemical processes in an aquifer system.</title>
        <authorList>
            <person name="Anantharaman K."/>
            <person name="Brown C.T."/>
            <person name="Hug L.A."/>
            <person name="Sharon I."/>
            <person name="Castelle C.J."/>
            <person name="Probst A.J."/>
            <person name="Thomas B.C."/>
            <person name="Singh A."/>
            <person name="Wilkins M.J."/>
            <person name="Karaoz U."/>
            <person name="Brodie E.L."/>
            <person name="Williams K.H."/>
            <person name="Hubbard S.S."/>
            <person name="Banfield J.F."/>
        </authorList>
    </citation>
    <scope>NUCLEOTIDE SEQUENCE [LARGE SCALE GENOMIC DNA]</scope>
</reference>
<dbReference type="AlphaFoldDB" id="A0A1F6GAF7"/>
<evidence type="ECO:0000256" key="11">
    <source>
        <dbReference type="RuleBase" id="RU000492"/>
    </source>
</evidence>
<comment type="similarity">
    <text evidence="7 11">Belongs to the DEAD box helicase family.</text>
</comment>
<dbReference type="InterPro" id="IPR001650">
    <property type="entry name" value="Helicase_C-like"/>
</dbReference>
<dbReference type="GO" id="GO:0016787">
    <property type="term" value="F:hydrolase activity"/>
    <property type="evidence" value="ECO:0007669"/>
    <property type="project" value="UniProtKB-KW"/>
</dbReference>
<feature type="domain" description="DEAD-box RNA helicase Q" evidence="15">
    <location>
        <begin position="10"/>
        <end position="38"/>
    </location>
</feature>
<dbReference type="InterPro" id="IPR027417">
    <property type="entry name" value="P-loop_NTPase"/>
</dbReference>
<evidence type="ECO:0000256" key="7">
    <source>
        <dbReference type="ARBA" id="ARBA00038437"/>
    </source>
</evidence>
<evidence type="ECO:0000256" key="2">
    <source>
        <dbReference type="ARBA" id="ARBA00022490"/>
    </source>
</evidence>
<dbReference type="InterPro" id="IPR011545">
    <property type="entry name" value="DEAD/DEAH_box_helicase_dom"/>
</dbReference>
<dbReference type="CDD" id="cd18787">
    <property type="entry name" value="SF2_C_DEAD"/>
    <property type="match status" value="1"/>
</dbReference>
<evidence type="ECO:0000259" key="13">
    <source>
        <dbReference type="PROSITE" id="PS51192"/>
    </source>
</evidence>
<evidence type="ECO:0000256" key="10">
    <source>
        <dbReference type="PROSITE-ProRule" id="PRU00552"/>
    </source>
</evidence>
<evidence type="ECO:0000259" key="15">
    <source>
        <dbReference type="PROSITE" id="PS51195"/>
    </source>
</evidence>
<proteinExistence type="inferred from homology"/>
<dbReference type="EMBL" id="MFNE01000028">
    <property type="protein sequence ID" value="OGG95059.1"/>
    <property type="molecule type" value="Genomic_DNA"/>
</dbReference>
<feature type="domain" description="Helicase ATP-binding" evidence="13">
    <location>
        <begin position="41"/>
        <end position="216"/>
    </location>
</feature>
<evidence type="ECO:0000256" key="1">
    <source>
        <dbReference type="ARBA" id="ARBA00012552"/>
    </source>
</evidence>
<dbReference type="SMART" id="SM00487">
    <property type="entry name" value="DEXDc"/>
    <property type="match status" value="1"/>
</dbReference>
<evidence type="ECO:0000256" key="12">
    <source>
        <dbReference type="SAM" id="MobiDB-lite"/>
    </source>
</evidence>
<protein>
    <recommendedName>
        <fullName evidence="9">DEAD-box ATP-dependent RNA helicase RhpA</fullName>
        <ecNumber evidence="1">3.6.4.13</ecNumber>
    </recommendedName>
</protein>
<evidence type="ECO:0000256" key="5">
    <source>
        <dbReference type="ARBA" id="ARBA00022806"/>
    </source>
</evidence>
<dbReference type="GO" id="GO:0003724">
    <property type="term" value="F:RNA helicase activity"/>
    <property type="evidence" value="ECO:0007669"/>
    <property type="project" value="UniProtKB-EC"/>
</dbReference>
<dbReference type="FunFam" id="3.40.50.300:FF:000108">
    <property type="entry name" value="ATP-dependent RNA helicase RhlE"/>
    <property type="match status" value="1"/>
</dbReference>
<dbReference type="GO" id="GO:0042255">
    <property type="term" value="P:ribosome assembly"/>
    <property type="evidence" value="ECO:0007669"/>
    <property type="project" value="UniProtKB-ARBA"/>
</dbReference>
<dbReference type="PROSITE" id="PS00039">
    <property type="entry name" value="DEAD_ATP_HELICASE"/>
    <property type="match status" value="1"/>
</dbReference>
<dbReference type="Pfam" id="PF00271">
    <property type="entry name" value="Helicase_C"/>
    <property type="match status" value="1"/>
</dbReference>
<comment type="catalytic activity">
    <reaction evidence="8">
        <text>ATP + H2O = ADP + phosphate + H(+)</text>
        <dbReference type="Rhea" id="RHEA:13065"/>
        <dbReference type="ChEBI" id="CHEBI:15377"/>
        <dbReference type="ChEBI" id="CHEBI:15378"/>
        <dbReference type="ChEBI" id="CHEBI:30616"/>
        <dbReference type="ChEBI" id="CHEBI:43474"/>
        <dbReference type="ChEBI" id="CHEBI:456216"/>
        <dbReference type="EC" id="3.6.4.13"/>
    </reaction>
</comment>
<dbReference type="InterPro" id="IPR014001">
    <property type="entry name" value="Helicase_ATP-bd"/>
</dbReference>
<dbReference type="InterPro" id="IPR014014">
    <property type="entry name" value="RNA_helicase_DEAD_Q_motif"/>
</dbReference>
<dbReference type="PANTHER" id="PTHR47959">
    <property type="entry name" value="ATP-DEPENDENT RNA HELICASE RHLE-RELATED"/>
    <property type="match status" value="1"/>
</dbReference>
<evidence type="ECO:0000256" key="8">
    <source>
        <dbReference type="ARBA" id="ARBA00047984"/>
    </source>
</evidence>
<dbReference type="PANTHER" id="PTHR47959:SF13">
    <property type="entry name" value="ATP-DEPENDENT RNA HELICASE RHLE"/>
    <property type="match status" value="1"/>
</dbReference>
<evidence type="ECO:0000256" key="4">
    <source>
        <dbReference type="ARBA" id="ARBA00022801"/>
    </source>
</evidence>
<feature type="domain" description="Helicase C-terminal" evidence="14">
    <location>
        <begin position="227"/>
        <end position="392"/>
    </location>
</feature>
<keyword evidence="2" id="KW-0963">Cytoplasm</keyword>
<evidence type="ECO:0000256" key="9">
    <source>
        <dbReference type="ARBA" id="ARBA00074363"/>
    </source>
</evidence>
<dbReference type="Proteomes" id="UP000178449">
    <property type="component" value="Unassembled WGS sequence"/>
</dbReference>
<dbReference type="SUPFAM" id="SSF52540">
    <property type="entry name" value="P-loop containing nucleoside triphosphate hydrolases"/>
    <property type="match status" value="1"/>
</dbReference>
<dbReference type="InterPro" id="IPR000629">
    <property type="entry name" value="RNA-helicase_DEAD-box_CS"/>
</dbReference>
<dbReference type="InterPro" id="IPR050079">
    <property type="entry name" value="DEAD_box_RNA_helicase"/>
</dbReference>
<dbReference type="Pfam" id="PF00270">
    <property type="entry name" value="DEAD"/>
    <property type="match status" value="1"/>
</dbReference>
<dbReference type="CDD" id="cd00268">
    <property type="entry name" value="DEADc"/>
    <property type="match status" value="1"/>
</dbReference>
<comment type="caution">
    <text evidence="16">The sequence shown here is derived from an EMBL/GenBank/DDBJ whole genome shotgun (WGS) entry which is preliminary data.</text>
</comment>
<accession>A0A1F6GAF7</accession>
<dbReference type="GO" id="GO:0005524">
    <property type="term" value="F:ATP binding"/>
    <property type="evidence" value="ECO:0007669"/>
    <property type="project" value="UniProtKB-KW"/>
</dbReference>
<dbReference type="SMART" id="SM00490">
    <property type="entry name" value="HELICc"/>
    <property type="match status" value="1"/>
</dbReference>
<evidence type="ECO:0000313" key="16">
    <source>
        <dbReference type="EMBL" id="OGG95059.1"/>
    </source>
</evidence>
<dbReference type="Gene3D" id="3.40.50.300">
    <property type="entry name" value="P-loop containing nucleotide triphosphate hydrolases"/>
    <property type="match status" value="2"/>
</dbReference>
<dbReference type="PROSITE" id="PS51194">
    <property type="entry name" value="HELICASE_CTER"/>
    <property type="match status" value="1"/>
</dbReference>
<dbReference type="InterPro" id="IPR044742">
    <property type="entry name" value="DEAD/DEAH_RhlB"/>
</dbReference>
<keyword evidence="3 11" id="KW-0547">Nucleotide-binding</keyword>
<organism evidence="16 17">
    <name type="scientific">Candidatus Lambdaproteobacteria bacterium RIFOXYD2_FULL_50_16</name>
    <dbReference type="NCBI Taxonomy" id="1817772"/>
    <lineage>
        <taxon>Bacteria</taxon>
        <taxon>Pseudomonadati</taxon>
        <taxon>Pseudomonadota</taxon>
        <taxon>Candidatus Lambdaproteobacteria</taxon>
    </lineage>
</organism>
<evidence type="ECO:0000313" key="17">
    <source>
        <dbReference type="Proteomes" id="UP000178449"/>
    </source>
</evidence>
<evidence type="ECO:0000259" key="14">
    <source>
        <dbReference type="PROSITE" id="PS51194"/>
    </source>
</evidence>
<keyword evidence="5 11" id="KW-0347">Helicase</keyword>
<dbReference type="GO" id="GO:0005829">
    <property type="term" value="C:cytosol"/>
    <property type="evidence" value="ECO:0007669"/>
    <property type="project" value="TreeGrafter"/>
</dbReference>
<name>A0A1F6GAF7_9PROT</name>
<dbReference type="GO" id="GO:0003676">
    <property type="term" value="F:nucleic acid binding"/>
    <property type="evidence" value="ECO:0007669"/>
    <property type="project" value="InterPro"/>
</dbReference>
<keyword evidence="4 11" id="KW-0378">Hydrolase</keyword>
<dbReference type="GO" id="GO:0009266">
    <property type="term" value="P:response to temperature stimulus"/>
    <property type="evidence" value="ECO:0007669"/>
    <property type="project" value="UniProtKB-ARBA"/>
</dbReference>
<dbReference type="PROSITE" id="PS51195">
    <property type="entry name" value="Q_MOTIF"/>
    <property type="match status" value="1"/>
</dbReference>
<evidence type="ECO:0000256" key="3">
    <source>
        <dbReference type="ARBA" id="ARBA00022741"/>
    </source>
</evidence>
<dbReference type="PROSITE" id="PS51192">
    <property type="entry name" value="HELICASE_ATP_BIND_1"/>
    <property type="match status" value="1"/>
</dbReference>
<feature type="region of interest" description="Disordered" evidence="12">
    <location>
        <begin position="403"/>
        <end position="451"/>
    </location>
</feature>